<dbReference type="InterPro" id="IPR052240">
    <property type="entry name" value="SAP_domain_ribonucleoprotein"/>
</dbReference>
<feature type="region of interest" description="Disordered" evidence="3">
    <location>
        <begin position="74"/>
        <end position="96"/>
    </location>
</feature>
<dbReference type="Proteomes" id="UP001152803">
    <property type="component" value="Unassembled WGS sequence"/>
</dbReference>
<feature type="region of interest" description="Disordered" evidence="3">
    <location>
        <begin position="139"/>
        <end position="158"/>
    </location>
</feature>
<comment type="caution">
    <text evidence="5">The sequence shown here is derived from an EMBL/GenBank/DDBJ whole genome shotgun (WGS) entry which is preliminary data.</text>
</comment>
<evidence type="ECO:0000313" key="6">
    <source>
        <dbReference type="Proteomes" id="UP001152803"/>
    </source>
</evidence>
<dbReference type="AlphaFoldDB" id="A0A9Q1HSQ0"/>
<dbReference type="SMART" id="SM00513">
    <property type="entry name" value="SAP"/>
    <property type="match status" value="1"/>
</dbReference>
<dbReference type="Gene3D" id="1.10.720.30">
    <property type="entry name" value="SAP domain"/>
    <property type="match status" value="1"/>
</dbReference>
<dbReference type="InterPro" id="IPR003034">
    <property type="entry name" value="SAP_dom"/>
</dbReference>
<dbReference type="InterPro" id="IPR036361">
    <property type="entry name" value="SAP_dom_sf"/>
</dbReference>
<feature type="compositionally biased region" description="Polar residues" evidence="3">
    <location>
        <begin position="141"/>
        <end position="152"/>
    </location>
</feature>
<evidence type="ECO:0000256" key="2">
    <source>
        <dbReference type="ARBA" id="ARBA00046328"/>
    </source>
</evidence>
<reference evidence="5" key="1">
    <citation type="journal article" date="2023" name="Science">
        <title>Genome structures resolve the early diversification of teleost fishes.</title>
        <authorList>
            <person name="Parey E."/>
            <person name="Louis A."/>
            <person name="Montfort J."/>
            <person name="Bouchez O."/>
            <person name="Roques C."/>
            <person name="Iampietro C."/>
            <person name="Lluch J."/>
            <person name="Castinel A."/>
            <person name="Donnadieu C."/>
            <person name="Desvignes T."/>
            <person name="Floi Bucao C."/>
            <person name="Jouanno E."/>
            <person name="Wen M."/>
            <person name="Mejri S."/>
            <person name="Dirks R."/>
            <person name="Jansen H."/>
            <person name="Henkel C."/>
            <person name="Chen W.J."/>
            <person name="Zahm M."/>
            <person name="Cabau C."/>
            <person name="Klopp C."/>
            <person name="Thompson A.W."/>
            <person name="Robinson-Rechavi M."/>
            <person name="Braasch I."/>
            <person name="Lecointre G."/>
            <person name="Bobe J."/>
            <person name="Postlethwait J.H."/>
            <person name="Berthelot C."/>
            <person name="Roest Crollius H."/>
            <person name="Guiguen Y."/>
        </authorList>
    </citation>
    <scope>NUCLEOTIDE SEQUENCE</scope>
    <source>
        <strain evidence="5">Concon-B</strain>
    </source>
</reference>
<accession>A0A9Q1HSQ0</accession>
<feature type="region of interest" description="Disordered" evidence="3">
    <location>
        <begin position="198"/>
        <end position="220"/>
    </location>
</feature>
<dbReference type="GO" id="GO:0005634">
    <property type="term" value="C:nucleus"/>
    <property type="evidence" value="ECO:0007669"/>
    <property type="project" value="TreeGrafter"/>
</dbReference>
<evidence type="ECO:0000259" key="4">
    <source>
        <dbReference type="PROSITE" id="PS50800"/>
    </source>
</evidence>
<proteinExistence type="inferred from homology"/>
<comment type="similarity">
    <text evidence="2">Belongs to the SAP domain-containing ribonucleoprotein family.</text>
</comment>
<protein>
    <recommendedName>
        <fullName evidence="4">SAP domain-containing protein</fullName>
    </recommendedName>
</protein>
<dbReference type="PROSITE" id="PS50800">
    <property type="entry name" value="SAP"/>
    <property type="match status" value="1"/>
</dbReference>
<dbReference type="SUPFAM" id="SSF68906">
    <property type="entry name" value="SAP domain"/>
    <property type="match status" value="1"/>
</dbReference>
<evidence type="ECO:0000256" key="1">
    <source>
        <dbReference type="ARBA" id="ARBA00022553"/>
    </source>
</evidence>
<gene>
    <name evidence="5" type="ORF">COCON_G00175030</name>
</gene>
<dbReference type="EMBL" id="JAFJMO010000013">
    <property type="protein sequence ID" value="KAJ8258491.1"/>
    <property type="molecule type" value="Genomic_DNA"/>
</dbReference>
<dbReference type="Pfam" id="PF02037">
    <property type="entry name" value="SAP"/>
    <property type="match status" value="1"/>
</dbReference>
<keyword evidence="1" id="KW-0597">Phosphoprotein</keyword>
<sequence>MAEVVELQKLKLAELKQECAARGLDIKGNKGELIGRLQAYLEEHGDEEMNEEEVLGEETESVIGDEVQILEDLPKVVESPKQSPVKAGEASPDQDAVKVVKIPQALSVEEKMKKRAERFNLTGGDNKMAARAARFGLPVVSPTSTQGTSANSKPAVDVDTLKKRAQRFGMNVSSVSKKVEDDEKLKKRKERFGILTSAAAVGPDDAEAKKRKRAERFGNV</sequence>
<organism evidence="5 6">
    <name type="scientific">Conger conger</name>
    <name type="common">Conger eel</name>
    <name type="synonym">Muraena conger</name>
    <dbReference type="NCBI Taxonomy" id="82655"/>
    <lineage>
        <taxon>Eukaryota</taxon>
        <taxon>Metazoa</taxon>
        <taxon>Chordata</taxon>
        <taxon>Craniata</taxon>
        <taxon>Vertebrata</taxon>
        <taxon>Euteleostomi</taxon>
        <taxon>Actinopterygii</taxon>
        <taxon>Neopterygii</taxon>
        <taxon>Teleostei</taxon>
        <taxon>Anguilliformes</taxon>
        <taxon>Congridae</taxon>
        <taxon>Conger</taxon>
    </lineage>
</organism>
<feature type="domain" description="SAP" evidence="4">
    <location>
        <begin position="7"/>
        <end position="41"/>
    </location>
</feature>
<name>A0A9Q1HSQ0_CONCO</name>
<dbReference type="GO" id="GO:0016973">
    <property type="term" value="P:poly(A)+ mRNA export from nucleus"/>
    <property type="evidence" value="ECO:0007669"/>
    <property type="project" value="TreeGrafter"/>
</dbReference>
<evidence type="ECO:0000256" key="3">
    <source>
        <dbReference type="SAM" id="MobiDB-lite"/>
    </source>
</evidence>
<dbReference type="PANTHER" id="PTHR46551">
    <property type="entry name" value="SAP DOMAIN-CONTAINING RIBONUCLEOPROTEIN"/>
    <property type="match status" value="1"/>
</dbReference>
<keyword evidence="6" id="KW-1185">Reference proteome</keyword>
<evidence type="ECO:0000313" key="5">
    <source>
        <dbReference type="EMBL" id="KAJ8258491.1"/>
    </source>
</evidence>
<dbReference type="PANTHER" id="PTHR46551:SF1">
    <property type="entry name" value="SAP DOMAIN-CONTAINING RIBONUCLEOPROTEIN"/>
    <property type="match status" value="1"/>
</dbReference>
<dbReference type="OrthoDB" id="5837849at2759"/>